<dbReference type="RefSeq" id="WP_112374095.1">
    <property type="nucleotide sequence ID" value="NZ_CP069793.1"/>
</dbReference>
<organism evidence="1 2">
    <name type="scientific">Sphingobacterium multivorum</name>
    <dbReference type="NCBI Taxonomy" id="28454"/>
    <lineage>
        <taxon>Bacteria</taxon>
        <taxon>Pseudomonadati</taxon>
        <taxon>Bacteroidota</taxon>
        <taxon>Sphingobacteriia</taxon>
        <taxon>Sphingobacteriales</taxon>
        <taxon>Sphingobacteriaceae</taxon>
        <taxon>Sphingobacterium</taxon>
    </lineage>
</organism>
<gene>
    <name evidence="1" type="ORF">NCTC11343_01217</name>
</gene>
<accession>A0A2X2IZI4</accession>
<dbReference type="GeneID" id="97180660"/>
<proteinExistence type="predicted"/>
<dbReference type="Proteomes" id="UP000251241">
    <property type="component" value="Unassembled WGS sequence"/>
</dbReference>
<name>A0A2X2IZI4_SPHMU</name>
<dbReference type="AlphaFoldDB" id="A0A2X2IZI4"/>
<evidence type="ECO:0000313" key="1">
    <source>
        <dbReference type="EMBL" id="SPZ84673.1"/>
    </source>
</evidence>
<evidence type="ECO:0000313" key="2">
    <source>
        <dbReference type="Proteomes" id="UP000251241"/>
    </source>
</evidence>
<reference evidence="1 2" key="1">
    <citation type="submission" date="2018-06" db="EMBL/GenBank/DDBJ databases">
        <authorList>
            <consortium name="Pathogen Informatics"/>
            <person name="Doyle S."/>
        </authorList>
    </citation>
    <scope>NUCLEOTIDE SEQUENCE [LARGE SCALE GENOMIC DNA]</scope>
    <source>
        <strain evidence="1 2">NCTC11343</strain>
    </source>
</reference>
<protein>
    <submittedName>
        <fullName evidence="1">Uncharacterized protein</fullName>
    </submittedName>
</protein>
<dbReference type="EMBL" id="UAUU01000003">
    <property type="protein sequence ID" value="SPZ84673.1"/>
    <property type="molecule type" value="Genomic_DNA"/>
</dbReference>
<sequence>MAEISIRIAIEKDSLIIPFTDQELLPFVDKHQKEINDYVIDQLEDKDGGPHLSDFSVSRLTFFADQTGGSFRLHFKIDRQFCCSDLLSCQTDYIDFKFNKSNNTITLTGGYISWITQ</sequence>